<dbReference type="GeneID" id="36555632"/>
<dbReference type="OrthoDB" id="2103397at2759"/>
<evidence type="ECO:0000313" key="1">
    <source>
        <dbReference type="EMBL" id="PLB44232.1"/>
    </source>
</evidence>
<comment type="caution">
    <text evidence="1">The sequence shown here is derived from an EMBL/GenBank/DDBJ whole genome shotgun (WGS) entry which is preliminary data.</text>
</comment>
<dbReference type="AlphaFoldDB" id="A0A2I2FUD4"/>
<dbReference type="EMBL" id="MSFO01000009">
    <property type="protein sequence ID" value="PLB44232.1"/>
    <property type="molecule type" value="Genomic_DNA"/>
</dbReference>
<dbReference type="VEuPathDB" id="FungiDB:P170DRAFT_430138"/>
<accession>A0A2I2FUD4</accession>
<gene>
    <name evidence="1" type="ORF">P170DRAFT_430138</name>
</gene>
<reference evidence="1 2" key="1">
    <citation type="submission" date="2016-12" db="EMBL/GenBank/DDBJ databases">
        <title>The genomes of Aspergillus section Nigri reveals drivers in fungal speciation.</title>
        <authorList>
            <consortium name="DOE Joint Genome Institute"/>
            <person name="Vesth T.C."/>
            <person name="Nybo J."/>
            <person name="Theobald S."/>
            <person name="Brandl J."/>
            <person name="Frisvad J.C."/>
            <person name="Nielsen K.F."/>
            <person name="Lyhne E.K."/>
            <person name="Kogle M.E."/>
            <person name="Kuo A."/>
            <person name="Riley R."/>
            <person name="Clum A."/>
            <person name="Nolan M."/>
            <person name="Lipzen A."/>
            <person name="Salamov A."/>
            <person name="Henrissat B."/>
            <person name="Wiebenga A."/>
            <person name="De Vries R.P."/>
            <person name="Grigoriev I.V."/>
            <person name="Mortensen U.H."/>
            <person name="Andersen M.R."/>
            <person name="Baker S.E."/>
        </authorList>
    </citation>
    <scope>NUCLEOTIDE SEQUENCE [LARGE SCALE GENOMIC DNA]</scope>
    <source>
        <strain evidence="1 2">IBT 23096</strain>
    </source>
</reference>
<proteinExistence type="predicted"/>
<keyword evidence="2" id="KW-1185">Reference proteome</keyword>
<dbReference type="RefSeq" id="XP_024699534.1">
    <property type="nucleotide sequence ID" value="XM_024847933.1"/>
</dbReference>
<evidence type="ECO:0000313" key="2">
    <source>
        <dbReference type="Proteomes" id="UP000234275"/>
    </source>
</evidence>
<name>A0A2I2FUD4_9EURO</name>
<sequence>MYENVDKIFHIRPSDNMKKSGWFLHSGSETPVPKHILPALESFTETRISDASWKGIQDARVRMVILTVLANRKRNGHVQNCRGIRTLPPSAYESLKFETDQRVELLWTYRRRPVRFVGTMRYCLRRLDEPYPLFIIDDNLHRDHTLAYLDMIHHARKEAGLPGRTIYGLTTDSYEWYFIRVEKDATYTTQLLSGYLSQWEDIVSAIGAMIDHAAGCQSGITLGPADLDWHMCILTPSRRALRALS</sequence>
<dbReference type="STRING" id="1392250.A0A2I2FUD4"/>
<organism evidence="1 2">
    <name type="scientific">Aspergillus steynii IBT 23096</name>
    <dbReference type="NCBI Taxonomy" id="1392250"/>
    <lineage>
        <taxon>Eukaryota</taxon>
        <taxon>Fungi</taxon>
        <taxon>Dikarya</taxon>
        <taxon>Ascomycota</taxon>
        <taxon>Pezizomycotina</taxon>
        <taxon>Eurotiomycetes</taxon>
        <taxon>Eurotiomycetidae</taxon>
        <taxon>Eurotiales</taxon>
        <taxon>Aspergillaceae</taxon>
        <taxon>Aspergillus</taxon>
        <taxon>Aspergillus subgen. Circumdati</taxon>
    </lineage>
</organism>
<protein>
    <submittedName>
        <fullName evidence="1">Uncharacterized protein</fullName>
    </submittedName>
</protein>
<dbReference type="Proteomes" id="UP000234275">
    <property type="component" value="Unassembled WGS sequence"/>
</dbReference>